<keyword evidence="3" id="KW-1185">Reference proteome</keyword>
<organism evidence="2 3">
    <name type="scientific">Hymenobacter ruricola</name>
    <dbReference type="NCBI Taxonomy" id="2791023"/>
    <lineage>
        <taxon>Bacteria</taxon>
        <taxon>Pseudomonadati</taxon>
        <taxon>Bacteroidota</taxon>
        <taxon>Cytophagia</taxon>
        <taxon>Cytophagales</taxon>
        <taxon>Hymenobacteraceae</taxon>
        <taxon>Hymenobacter</taxon>
    </lineage>
</organism>
<dbReference type="SUPFAM" id="SSF48452">
    <property type="entry name" value="TPR-like"/>
    <property type="match status" value="1"/>
</dbReference>
<dbReference type="Proteomes" id="UP000618931">
    <property type="component" value="Unassembled WGS sequence"/>
</dbReference>
<dbReference type="EMBL" id="JADQDM010000006">
    <property type="protein sequence ID" value="MBF9222262.1"/>
    <property type="molecule type" value="Genomic_DNA"/>
</dbReference>
<comment type="caution">
    <text evidence="2">The sequence shown here is derived from an EMBL/GenBank/DDBJ whole genome shotgun (WGS) entry which is preliminary data.</text>
</comment>
<feature type="signal peptide" evidence="1">
    <location>
        <begin position="1"/>
        <end position="24"/>
    </location>
</feature>
<sequence length="296" mass="32679">MSKKYTVVVLVLAALLSAFGPADGFRERFRAAVQANKPAAVEQTLKDWEKAAPRDPDLYVAQFNWLLKKAERVLVQPGPAKGKGIEFEDKKGQTVGNLSSGYDPELVKQAAAALGKGLGFAPDRLDMHFGLAKLYEMTGQPAPQLLALRTALAAHPANGQPWRWRDGGALPGPEAQFVPATLEEYASYYWRQDRDHALEDGRAIADLIEKYYPKSSLGPFNVGMYYAFKKQPAQAYAKLQQADALAPNDPSTVGNLARLAIELKRKDEAARYLAQMRKMPGYEADANELTKELKQL</sequence>
<proteinExistence type="predicted"/>
<protein>
    <submittedName>
        <fullName evidence="2">Tetratricopeptide repeat protein</fullName>
    </submittedName>
</protein>
<dbReference type="Gene3D" id="1.25.40.10">
    <property type="entry name" value="Tetratricopeptide repeat domain"/>
    <property type="match status" value="1"/>
</dbReference>
<accession>A0ABS0I5T3</accession>
<reference evidence="2 3" key="1">
    <citation type="submission" date="2020-11" db="EMBL/GenBank/DDBJ databases">
        <authorList>
            <person name="Kim M.K."/>
        </authorList>
    </citation>
    <scope>NUCLEOTIDE SEQUENCE [LARGE SCALE GENOMIC DNA]</scope>
    <source>
        <strain evidence="2 3">BT662</strain>
    </source>
</reference>
<dbReference type="InterPro" id="IPR011990">
    <property type="entry name" value="TPR-like_helical_dom_sf"/>
</dbReference>
<keyword evidence="1" id="KW-0732">Signal</keyword>
<gene>
    <name evidence="2" type="ORF">I2H31_14225</name>
</gene>
<evidence type="ECO:0000313" key="2">
    <source>
        <dbReference type="EMBL" id="MBF9222262.1"/>
    </source>
</evidence>
<feature type="chain" id="PRO_5046737222" evidence="1">
    <location>
        <begin position="25"/>
        <end position="296"/>
    </location>
</feature>
<dbReference type="RefSeq" id="WP_196293701.1">
    <property type="nucleotide sequence ID" value="NZ_JADQDM010000006.1"/>
</dbReference>
<evidence type="ECO:0000313" key="3">
    <source>
        <dbReference type="Proteomes" id="UP000618931"/>
    </source>
</evidence>
<name>A0ABS0I5T3_9BACT</name>
<evidence type="ECO:0000256" key="1">
    <source>
        <dbReference type="SAM" id="SignalP"/>
    </source>
</evidence>
<dbReference type="Pfam" id="PF14559">
    <property type="entry name" value="TPR_19"/>
    <property type="match status" value="1"/>
</dbReference>